<dbReference type="GO" id="GO:0051537">
    <property type="term" value="F:2 iron, 2 sulfur cluster binding"/>
    <property type="evidence" value="ECO:0007669"/>
    <property type="project" value="UniProtKB-KW"/>
</dbReference>
<evidence type="ECO:0000256" key="6">
    <source>
        <dbReference type="ARBA" id="ARBA00038001"/>
    </source>
</evidence>
<dbReference type="Pfam" id="PF00355">
    <property type="entry name" value="Rieske"/>
    <property type="match status" value="1"/>
</dbReference>
<dbReference type="PANTHER" id="PTHR21496:SF0">
    <property type="entry name" value="RIESKE DOMAIN-CONTAINING PROTEIN"/>
    <property type="match status" value="1"/>
</dbReference>
<comment type="cofactor">
    <cofactor evidence="5">
        <name>[2Fe-2S] cluster</name>
        <dbReference type="ChEBI" id="CHEBI:190135"/>
    </cofactor>
</comment>
<dbReference type="CDD" id="cd03528">
    <property type="entry name" value="Rieske_RO_ferredoxin"/>
    <property type="match status" value="1"/>
</dbReference>
<feature type="domain" description="Rieske" evidence="7">
    <location>
        <begin position="7"/>
        <end position="103"/>
    </location>
</feature>
<dbReference type="Proteomes" id="UP000242469">
    <property type="component" value="Unassembled WGS sequence"/>
</dbReference>
<keyword evidence="1" id="KW-0001">2Fe-2S</keyword>
<evidence type="ECO:0000256" key="4">
    <source>
        <dbReference type="ARBA" id="ARBA00023014"/>
    </source>
</evidence>
<evidence type="ECO:0000256" key="2">
    <source>
        <dbReference type="ARBA" id="ARBA00022723"/>
    </source>
</evidence>
<dbReference type="PROSITE" id="PS51296">
    <property type="entry name" value="RIESKE"/>
    <property type="match status" value="1"/>
</dbReference>
<evidence type="ECO:0000256" key="3">
    <source>
        <dbReference type="ARBA" id="ARBA00023004"/>
    </source>
</evidence>
<dbReference type="PANTHER" id="PTHR21496">
    <property type="entry name" value="FERREDOXIN-RELATED"/>
    <property type="match status" value="1"/>
</dbReference>
<dbReference type="InterPro" id="IPR017941">
    <property type="entry name" value="Rieske_2Fe-2S"/>
</dbReference>
<keyword evidence="3" id="KW-0408">Iron</keyword>
<organism evidence="8 9">
    <name type="scientific">Marinobacterium iners DSM 11526</name>
    <dbReference type="NCBI Taxonomy" id="1122198"/>
    <lineage>
        <taxon>Bacteria</taxon>
        <taxon>Pseudomonadati</taxon>
        <taxon>Pseudomonadota</taxon>
        <taxon>Gammaproteobacteria</taxon>
        <taxon>Oceanospirillales</taxon>
        <taxon>Oceanospirillaceae</taxon>
        <taxon>Marinobacterium</taxon>
    </lineage>
</organism>
<keyword evidence="8" id="KW-0560">Oxidoreductase</keyword>
<keyword evidence="9" id="KW-1185">Reference proteome</keyword>
<dbReference type="STRING" id="1122198.SAMN02745729_105235"/>
<dbReference type="SUPFAM" id="SSF50022">
    <property type="entry name" value="ISP domain"/>
    <property type="match status" value="1"/>
</dbReference>
<dbReference type="RefSeq" id="WP_217632976.1">
    <property type="nucleotide sequence ID" value="NZ_FNRJ01000005.1"/>
</dbReference>
<accession>A0A1H4D1G4</accession>
<evidence type="ECO:0000256" key="5">
    <source>
        <dbReference type="ARBA" id="ARBA00034078"/>
    </source>
</evidence>
<dbReference type="AlphaFoldDB" id="A0A1H4D1G4"/>
<evidence type="ECO:0000313" key="8">
    <source>
        <dbReference type="EMBL" id="SEA66172.1"/>
    </source>
</evidence>
<evidence type="ECO:0000313" key="9">
    <source>
        <dbReference type="Proteomes" id="UP000242469"/>
    </source>
</evidence>
<proteinExistence type="inferred from homology"/>
<evidence type="ECO:0000256" key="1">
    <source>
        <dbReference type="ARBA" id="ARBA00022714"/>
    </source>
</evidence>
<evidence type="ECO:0000259" key="7">
    <source>
        <dbReference type="PROSITE" id="PS51296"/>
    </source>
</evidence>
<gene>
    <name evidence="8" type="ORF">SAMN02745729_105235</name>
</gene>
<sequence>MEVIEKVFLCKVSELAENQVKKIDNAEFGDIAVYNLGGQYYATADLCTHATASLAEGDIEDDLITCPVHWGQFHIPTGKAQGFPCEIDLRTYPVEIEGDEIFALIEADPALIAKG</sequence>
<name>A0A1H4D1G4_9GAMM</name>
<dbReference type="Gene3D" id="2.102.10.10">
    <property type="entry name" value="Rieske [2Fe-2S] iron-sulphur domain"/>
    <property type="match status" value="1"/>
</dbReference>
<protein>
    <submittedName>
        <fullName evidence="8">Ethylbenzene dioxygenase ferredoxin subunit</fullName>
    </submittedName>
</protein>
<keyword evidence="4" id="KW-0411">Iron-sulfur</keyword>
<comment type="similarity">
    <text evidence="6">Belongs to the bacterial ring-hydroxylating dioxygenase ferredoxin component family.</text>
</comment>
<dbReference type="InterPro" id="IPR036922">
    <property type="entry name" value="Rieske_2Fe-2S_sf"/>
</dbReference>
<keyword evidence="8" id="KW-0223">Dioxygenase</keyword>
<reference evidence="9" key="1">
    <citation type="submission" date="2016-10" db="EMBL/GenBank/DDBJ databases">
        <authorList>
            <person name="Varghese N."/>
            <person name="Submissions S."/>
        </authorList>
    </citation>
    <scope>NUCLEOTIDE SEQUENCE [LARGE SCALE GENOMIC DNA]</scope>
    <source>
        <strain evidence="9">DSM 11526</strain>
    </source>
</reference>
<dbReference type="GO" id="GO:0046872">
    <property type="term" value="F:metal ion binding"/>
    <property type="evidence" value="ECO:0007669"/>
    <property type="project" value="UniProtKB-KW"/>
</dbReference>
<dbReference type="EMBL" id="FNRJ01000005">
    <property type="protein sequence ID" value="SEA66172.1"/>
    <property type="molecule type" value="Genomic_DNA"/>
</dbReference>
<keyword evidence="2" id="KW-0479">Metal-binding</keyword>
<dbReference type="GO" id="GO:0051213">
    <property type="term" value="F:dioxygenase activity"/>
    <property type="evidence" value="ECO:0007669"/>
    <property type="project" value="UniProtKB-KW"/>
</dbReference>